<dbReference type="EC" id="5.3.1.6" evidence="5"/>
<dbReference type="EMBL" id="DVJS01000065">
    <property type="protein sequence ID" value="HIS96907.1"/>
    <property type="molecule type" value="Genomic_DNA"/>
</dbReference>
<evidence type="ECO:0000256" key="4">
    <source>
        <dbReference type="PIRSR" id="PIRSR005384-2"/>
    </source>
</evidence>
<feature type="binding site" evidence="4">
    <location>
        <position position="131"/>
    </location>
    <ligand>
        <name>D-ribulose 5-phosphate</name>
        <dbReference type="ChEBI" id="CHEBI:58121"/>
    </ligand>
</feature>
<dbReference type="InterPro" id="IPR051812">
    <property type="entry name" value="SPI_LacAB/RpiB"/>
</dbReference>
<sequence length="147" mass="15928">MLAIGSDHGGYALKKVIMKHLEERGIEYKDFGTYNEESCDYPDYGEAVARAVASGEYERGIVICGTGIGISISANKVHGIRAALCADCFSAEMARRHNDANILAMGERTLGPGLAMKICDIFLDTGFDGGRHARRVAKIMAIEGREQ</sequence>
<proteinExistence type="inferred from homology"/>
<accession>A0A9D1G4L8</accession>
<dbReference type="NCBIfam" id="TIGR00689">
    <property type="entry name" value="rpiB_lacA_lacB"/>
    <property type="match status" value="1"/>
</dbReference>
<dbReference type="SUPFAM" id="SSF89623">
    <property type="entry name" value="Ribose/Galactose isomerase RpiB/AlsB"/>
    <property type="match status" value="1"/>
</dbReference>
<dbReference type="Pfam" id="PF02502">
    <property type="entry name" value="LacAB_rpiB"/>
    <property type="match status" value="1"/>
</dbReference>
<dbReference type="AlphaFoldDB" id="A0A9D1G4L8"/>
<reference evidence="5" key="2">
    <citation type="journal article" date="2021" name="PeerJ">
        <title>Extensive microbial diversity within the chicken gut microbiome revealed by metagenomics and culture.</title>
        <authorList>
            <person name="Gilroy R."/>
            <person name="Ravi A."/>
            <person name="Getino M."/>
            <person name="Pursley I."/>
            <person name="Horton D.L."/>
            <person name="Alikhan N.F."/>
            <person name="Baker D."/>
            <person name="Gharbi K."/>
            <person name="Hall N."/>
            <person name="Watson M."/>
            <person name="Adriaenssens E.M."/>
            <person name="Foster-Nyarko E."/>
            <person name="Jarju S."/>
            <person name="Secka A."/>
            <person name="Antonio M."/>
            <person name="Oren A."/>
            <person name="Chaudhuri R.R."/>
            <person name="La Ragione R."/>
            <person name="Hildebrand F."/>
            <person name="Pallen M.J."/>
        </authorList>
    </citation>
    <scope>NUCLEOTIDE SEQUENCE</scope>
    <source>
        <strain evidence="5">ChiHecec3B27-6122</strain>
    </source>
</reference>
<evidence type="ECO:0000256" key="3">
    <source>
        <dbReference type="PIRSR" id="PIRSR005384-1"/>
    </source>
</evidence>
<dbReference type="NCBIfam" id="TIGR01120">
    <property type="entry name" value="rpiB"/>
    <property type="match status" value="1"/>
</dbReference>
<protein>
    <submittedName>
        <fullName evidence="5">Ribose 5-phosphate isomerase B</fullName>
        <ecNumber evidence="5">5.3.1.6</ecNumber>
    </submittedName>
</protein>
<feature type="active site" description="Proton acceptor" evidence="3">
    <location>
        <position position="64"/>
    </location>
</feature>
<dbReference type="Proteomes" id="UP000886876">
    <property type="component" value="Unassembled WGS sequence"/>
</dbReference>
<organism evidence="5 6">
    <name type="scientific">Candidatus Scatomorpha pullistercoris</name>
    <dbReference type="NCBI Taxonomy" id="2840929"/>
    <lineage>
        <taxon>Bacteria</taxon>
        <taxon>Bacillati</taxon>
        <taxon>Bacillota</taxon>
        <taxon>Clostridia</taxon>
        <taxon>Eubacteriales</taxon>
        <taxon>Candidatus Scatomorpha</taxon>
    </lineage>
</organism>
<dbReference type="PANTHER" id="PTHR43732">
    <property type="entry name" value="RIBOSE 5-PHOSPHATE ISOMERASE-RELATED"/>
    <property type="match status" value="1"/>
</dbReference>
<evidence type="ECO:0000313" key="5">
    <source>
        <dbReference type="EMBL" id="HIS96907.1"/>
    </source>
</evidence>
<dbReference type="Gene3D" id="3.40.1400.10">
    <property type="entry name" value="Sugar-phosphate isomerase, RpiB/LacA/LacB"/>
    <property type="match status" value="1"/>
</dbReference>
<dbReference type="PANTHER" id="PTHR43732:SF1">
    <property type="entry name" value="RIBOSE 5-PHOSPHATE ISOMERASE"/>
    <property type="match status" value="1"/>
</dbReference>
<keyword evidence="2 5" id="KW-0413">Isomerase</keyword>
<reference evidence="5" key="1">
    <citation type="submission" date="2020-10" db="EMBL/GenBank/DDBJ databases">
        <authorList>
            <person name="Gilroy R."/>
        </authorList>
    </citation>
    <scope>NUCLEOTIDE SEQUENCE</scope>
    <source>
        <strain evidence="5">ChiHecec3B27-6122</strain>
    </source>
</reference>
<dbReference type="InterPro" id="IPR003500">
    <property type="entry name" value="RpiB_LacA_LacB"/>
</dbReference>
<name>A0A9D1G4L8_9FIRM</name>
<comment type="similarity">
    <text evidence="1">Belongs to the LacAB/RpiB family.</text>
</comment>
<dbReference type="NCBIfam" id="NF004051">
    <property type="entry name" value="PRK05571.1"/>
    <property type="match status" value="1"/>
</dbReference>
<dbReference type="InterPro" id="IPR036569">
    <property type="entry name" value="RpiB_LacA_LacB_sf"/>
</dbReference>
<feature type="binding site" evidence="4">
    <location>
        <position position="135"/>
    </location>
    <ligand>
        <name>D-ribulose 5-phosphate</name>
        <dbReference type="ChEBI" id="CHEBI:58121"/>
    </ligand>
</feature>
<comment type="caution">
    <text evidence="5">The sequence shown here is derived from an EMBL/GenBank/DDBJ whole genome shotgun (WGS) entry which is preliminary data.</text>
</comment>
<feature type="binding site" evidence="4">
    <location>
        <begin position="65"/>
        <end position="69"/>
    </location>
    <ligand>
        <name>D-ribulose 5-phosphate</name>
        <dbReference type="ChEBI" id="CHEBI:58121"/>
    </ligand>
</feature>
<feature type="binding site" evidence="4">
    <location>
        <begin position="7"/>
        <end position="8"/>
    </location>
    <ligand>
        <name>D-ribulose 5-phosphate</name>
        <dbReference type="ChEBI" id="CHEBI:58121"/>
    </ligand>
</feature>
<feature type="active site" description="Proton donor" evidence="3">
    <location>
        <position position="97"/>
    </location>
</feature>
<evidence type="ECO:0000256" key="1">
    <source>
        <dbReference type="ARBA" id="ARBA00008754"/>
    </source>
</evidence>
<feature type="binding site" evidence="4">
    <location>
        <position position="108"/>
    </location>
    <ligand>
        <name>D-ribulose 5-phosphate</name>
        <dbReference type="ChEBI" id="CHEBI:58121"/>
    </ligand>
</feature>
<dbReference type="PIRSF" id="PIRSF005384">
    <property type="entry name" value="RpiB_LacA_B"/>
    <property type="match status" value="1"/>
</dbReference>
<dbReference type="GO" id="GO:0004751">
    <property type="term" value="F:ribose-5-phosphate isomerase activity"/>
    <property type="evidence" value="ECO:0007669"/>
    <property type="project" value="UniProtKB-EC"/>
</dbReference>
<gene>
    <name evidence="5" type="primary">rpiB</name>
    <name evidence="5" type="ORF">IAD42_02915</name>
</gene>
<evidence type="ECO:0000256" key="2">
    <source>
        <dbReference type="ARBA" id="ARBA00023235"/>
    </source>
</evidence>
<evidence type="ECO:0000313" key="6">
    <source>
        <dbReference type="Proteomes" id="UP000886876"/>
    </source>
</evidence>
<feature type="binding site" evidence="4">
    <location>
        <position position="98"/>
    </location>
    <ligand>
        <name>D-ribulose 5-phosphate</name>
        <dbReference type="ChEBI" id="CHEBI:58121"/>
    </ligand>
</feature>
<dbReference type="GO" id="GO:0005975">
    <property type="term" value="P:carbohydrate metabolic process"/>
    <property type="evidence" value="ECO:0007669"/>
    <property type="project" value="InterPro"/>
</dbReference>
<dbReference type="InterPro" id="IPR004785">
    <property type="entry name" value="RpiB"/>
</dbReference>